<keyword evidence="3" id="KW-1185">Reference proteome</keyword>
<dbReference type="EMBL" id="JAIWOZ010000002">
    <property type="protein sequence ID" value="KAH6609143.1"/>
    <property type="molecule type" value="Genomic_DNA"/>
</dbReference>
<evidence type="ECO:0000256" key="1">
    <source>
        <dbReference type="SAM" id="MobiDB-lite"/>
    </source>
</evidence>
<dbReference type="Proteomes" id="UP000827724">
    <property type="component" value="Unassembled WGS sequence"/>
</dbReference>
<dbReference type="InterPro" id="IPR006461">
    <property type="entry name" value="PLAC_motif_containing"/>
</dbReference>
<name>A0A9P8TY25_9HYPO</name>
<feature type="compositionally biased region" description="Low complexity" evidence="1">
    <location>
        <begin position="1"/>
        <end position="31"/>
    </location>
</feature>
<feature type="region of interest" description="Disordered" evidence="1">
    <location>
        <begin position="1"/>
        <end position="40"/>
    </location>
</feature>
<dbReference type="OrthoDB" id="1045822at2759"/>
<gene>
    <name evidence="2" type="ORF">Trco_002489</name>
</gene>
<proteinExistence type="predicted"/>
<evidence type="ECO:0008006" key="4">
    <source>
        <dbReference type="Google" id="ProtNLM"/>
    </source>
</evidence>
<dbReference type="PANTHER" id="PTHR15907">
    <property type="entry name" value="DUF614 FAMILY PROTEIN-RELATED"/>
    <property type="match status" value="1"/>
</dbReference>
<evidence type="ECO:0000313" key="2">
    <source>
        <dbReference type="EMBL" id="KAH6609143.1"/>
    </source>
</evidence>
<comment type="caution">
    <text evidence="2">The sequence shown here is derived from an EMBL/GenBank/DDBJ whole genome shotgun (WGS) entry which is preliminary data.</text>
</comment>
<organism evidence="2 3">
    <name type="scientific">Trichoderma cornu-damae</name>
    <dbReference type="NCBI Taxonomy" id="654480"/>
    <lineage>
        <taxon>Eukaryota</taxon>
        <taxon>Fungi</taxon>
        <taxon>Dikarya</taxon>
        <taxon>Ascomycota</taxon>
        <taxon>Pezizomycotina</taxon>
        <taxon>Sordariomycetes</taxon>
        <taxon>Hypocreomycetidae</taxon>
        <taxon>Hypocreales</taxon>
        <taxon>Hypocreaceae</taxon>
        <taxon>Trichoderma</taxon>
    </lineage>
</organism>
<dbReference type="Pfam" id="PF04749">
    <property type="entry name" value="PLAC8"/>
    <property type="match status" value="1"/>
</dbReference>
<dbReference type="NCBIfam" id="TIGR01571">
    <property type="entry name" value="A_thal_Cys_rich"/>
    <property type="match status" value="1"/>
</dbReference>
<protein>
    <recommendedName>
        <fullName evidence="4">PLAC8-domain-containing protein</fullName>
    </recommendedName>
</protein>
<dbReference type="AlphaFoldDB" id="A0A9P8TY25"/>
<sequence length="200" mass="21843">MSAPTETPAITPVAAPAAAPDQAPAQTSAPANSGPINDTDVNHWKDQFNDVLSRPGDHINSRSPSGAISWTTHLFDCFSPIDLCLITCCVPCVTFGKTHHRVNKHGNMEGYEPVNTSCLLFCGSSFCGLHWILASMQRANIRSKYNLEGSCFEDIAKSYCCACCNLIQLEKESEHREALLRNDTSEQYKSNADMVYPGAN</sequence>
<reference evidence="2" key="1">
    <citation type="submission" date="2021-08" db="EMBL/GenBank/DDBJ databases">
        <title>Chromosome-Level Trichoderma cornu-damae using Hi-C Data.</title>
        <authorList>
            <person name="Kim C.S."/>
        </authorList>
    </citation>
    <scope>NUCLEOTIDE SEQUENCE</scope>
    <source>
        <strain evidence="2">KA19-0412C</strain>
    </source>
</reference>
<accession>A0A9P8TY25</accession>
<evidence type="ECO:0000313" key="3">
    <source>
        <dbReference type="Proteomes" id="UP000827724"/>
    </source>
</evidence>